<dbReference type="PROSITE" id="PS00571">
    <property type="entry name" value="AMIDASES"/>
    <property type="match status" value="1"/>
</dbReference>
<dbReference type="Pfam" id="PF01425">
    <property type="entry name" value="Amidase"/>
    <property type="match status" value="1"/>
</dbReference>
<dbReference type="GO" id="GO:0003824">
    <property type="term" value="F:catalytic activity"/>
    <property type="evidence" value="ECO:0007669"/>
    <property type="project" value="InterPro"/>
</dbReference>
<dbReference type="AlphaFoldDB" id="A0A917FMP8"/>
<gene>
    <name evidence="3" type="ORF">GCM10010916_09520</name>
</gene>
<proteinExistence type="inferred from homology"/>
<comment type="caution">
    <text evidence="3">The sequence shown here is derived from an EMBL/GenBank/DDBJ whole genome shotgun (WGS) entry which is preliminary data.</text>
</comment>
<dbReference type="InterPro" id="IPR023631">
    <property type="entry name" value="Amidase_dom"/>
</dbReference>
<evidence type="ECO:0000256" key="1">
    <source>
        <dbReference type="ARBA" id="ARBA00009199"/>
    </source>
</evidence>
<reference evidence="3" key="1">
    <citation type="journal article" date="2014" name="Int. J. Syst. Evol. Microbiol.">
        <title>Complete genome sequence of Corynebacterium casei LMG S-19264T (=DSM 44701T), isolated from a smear-ripened cheese.</title>
        <authorList>
            <consortium name="US DOE Joint Genome Institute (JGI-PGF)"/>
            <person name="Walter F."/>
            <person name="Albersmeier A."/>
            <person name="Kalinowski J."/>
            <person name="Ruckert C."/>
        </authorList>
    </citation>
    <scope>NUCLEOTIDE SEQUENCE</scope>
    <source>
        <strain evidence="3">CGMCC 1.12987</strain>
    </source>
</reference>
<dbReference type="InterPro" id="IPR000120">
    <property type="entry name" value="Amidase"/>
</dbReference>
<feature type="domain" description="Amidase" evidence="2">
    <location>
        <begin position="26"/>
        <end position="449"/>
    </location>
</feature>
<keyword evidence="4" id="KW-1185">Reference proteome</keyword>
<sequence length="475" mass="50864">MSKELASKSIGELAPLIASKQLSPVELTQTVLKQAEAYNTEINAFIRIDSDLALESAKKAEAEIMDGSYIGPLHGIPMALKDIFALKGQVSTMGSKIHKDYVADYDATVVANLKEAGAIMTGTLNMHEYAWGGTTNNPHFGPCRNPWNTERIPGGSSGGSGAAVAADMTIASLGTDTAGSIRIPAAICGIVGLKPTHGRVSKYGCFPLSWSLDHIGPMTKTVTDAAIVLQAIAGYDHNDPTTLDVPIPAYADFLTEDIKGMVIGVEESYFFHNIDDEVAAAVRQGIETLKTLGAEIKIVSIPNLKHTMFAEYVTVLGESGAIHHNNLKLRPLDFGEDVRLSLGLAELPSAVDYVMAQQLRRKLILDFDEVFRSIDVLVTPTLPLVAPEIGADFSIVNGKQSPVTDDLIRLTSPSNLAGLPSLTVPCGFSKGLPIGMQLIGKPFDDGTLLKVGYAFERTNDFRLQKPKFAAAIESN</sequence>
<evidence type="ECO:0000259" key="2">
    <source>
        <dbReference type="Pfam" id="PF01425"/>
    </source>
</evidence>
<reference evidence="3" key="2">
    <citation type="submission" date="2020-09" db="EMBL/GenBank/DDBJ databases">
        <authorList>
            <person name="Sun Q."/>
            <person name="Zhou Y."/>
        </authorList>
    </citation>
    <scope>NUCLEOTIDE SEQUENCE</scope>
    <source>
        <strain evidence="3">CGMCC 1.12987</strain>
    </source>
</reference>
<comment type="similarity">
    <text evidence="1">Belongs to the amidase family.</text>
</comment>
<dbReference type="PANTHER" id="PTHR11895:SF7">
    <property type="entry name" value="GLUTAMYL-TRNA(GLN) AMIDOTRANSFERASE SUBUNIT A, MITOCHONDRIAL"/>
    <property type="match status" value="1"/>
</dbReference>
<dbReference type="InterPro" id="IPR020556">
    <property type="entry name" value="Amidase_CS"/>
</dbReference>
<organism evidence="3 4">
    <name type="scientific">Paenibacillus abyssi</name>
    <dbReference type="NCBI Taxonomy" id="1340531"/>
    <lineage>
        <taxon>Bacteria</taxon>
        <taxon>Bacillati</taxon>
        <taxon>Bacillota</taxon>
        <taxon>Bacilli</taxon>
        <taxon>Bacillales</taxon>
        <taxon>Paenibacillaceae</taxon>
        <taxon>Paenibacillus</taxon>
    </lineage>
</organism>
<evidence type="ECO:0000313" key="3">
    <source>
        <dbReference type="EMBL" id="GGF94257.1"/>
    </source>
</evidence>
<evidence type="ECO:0000313" key="4">
    <source>
        <dbReference type="Proteomes" id="UP000644756"/>
    </source>
</evidence>
<dbReference type="EMBL" id="BMGR01000003">
    <property type="protein sequence ID" value="GGF94257.1"/>
    <property type="molecule type" value="Genomic_DNA"/>
</dbReference>
<name>A0A917FMP8_9BACL</name>
<accession>A0A917FMP8</accession>
<dbReference type="Gene3D" id="3.90.1300.10">
    <property type="entry name" value="Amidase signature (AS) domain"/>
    <property type="match status" value="1"/>
</dbReference>
<dbReference type="RefSeq" id="WP_188529552.1">
    <property type="nucleotide sequence ID" value="NZ_BMGR01000003.1"/>
</dbReference>
<dbReference type="PANTHER" id="PTHR11895">
    <property type="entry name" value="TRANSAMIDASE"/>
    <property type="match status" value="1"/>
</dbReference>
<dbReference type="InterPro" id="IPR036928">
    <property type="entry name" value="AS_sf"/>
</dbReference>
<dbReference type="SUPFAM" id="SSF75304">
    <property type="entry name" value="Amidase signature (AS) enzymes"/>
    <property type="match status" value="1"/>
</dbReference>
<protein>
    <submittedName>
        <fullName evidence="3">Amidase</fullName>
    </submittedName>
</protein>
<dbReference type="Proteomes" id="UP000644756">
    <property type="component" value="Unassembled WGS sequence"/>
</dbReference>